<dbReference type="Proteomes" id="UP000243359">
    <property type="component" value="Chromosome I"/>
</dbReference>
<dbReference type="STRING" id="1392877.SAMN05216221_0824"/>
<dbReference type="InterPro" id="IPR005624">
    <property type="entry name" value="PduO/GlcC-like"/>
</dbReference>
<evidence type="ECO:0000313" key="2">
    <source>
        <dbReference type="Proteomes" id="UP000243359"/>
    </source>
</evidence>
<dbReference type="SUPFAM" id="SSF143744">
    <property type="entry name" value="GlcG-like"/>
    <property type="match status" value="1"/>
</dbReference>
<reference evidence="2" key="1">
    <citation type="submission" date="2016-10" db="EMBL/GenBank/DDBJ databases">
        <authorList>
            <person name="Varghese N."/>
            <person name="Submissions S."/>
        </authorList>
    </citation>
    <scope>NUCLEOTIDE SEQUENCE [LARGE SCALE GENOMIC DNA]</scope>
    <source>
        <strain evidence="2">KCTC 32247</strain>
    </source>
</reference>
<organism evidence="1 2">
    <name type="scientific">Pseudomonas oryzae</name>
    <dbReference type="NCBI Taxonomy" id="1392877"/>
    <lineage>
        <taxon>Bacteria</taxon>
        <taxon>Pseudomonadati</taxon>
        <taxon>Pseudomonadota</taxon>
        <taxon>Gammaproteobacteria</taxon>
        <taxon>Pseudomonadales</taxon>
        <taxon>Pseudomonadaceae</taxon>
        <taxon>Pseudomonas</taxon>
    </lineage>
</organism>
<name>A0A1H1NJU9_9PSED</name>
<dbReference type="OrthoDB" id="1684899at2"/>
<sequence>MSLHPNPGASTQRLSDPLSLPAAHQAIAAALRHAEERGLRVSVAVVDAGGHLLAFSRLPQAPLHTIDIAQDKAMTAVSFSMPTGALGELMGCAPDHVRTCLLLRPRMVPMGGAFPLLVDGRLVGAIGVSGASEEQDIECATAGVRAIA</sequence>
<dbReference type="AlphaFoldDB" id="A0A1H1NJU9"/>
<dbReference type="InterPro" id="IPR052517">
    <property type="entry name" value="GlcG_carb_metab_protein"/>
</dbReference>
<accession>A0A1H1NJU9</accession>
<dbReference type="RefSeq" id="WP_090347737.1">
    <property type="nucleotide sequence ID" value="NZ_LT629751.1"/>
</dbReference>
<keyword evidence="2" id="KW-1185">Reference proteome</keyword>
<dbReference type="PANTHER" id="PTHR34309">
    <property type="entry name" value="SLR1406 PROTEIN"/>
    <property type="match status" value="1"/>
</dbReference>
<dbReference type="Pfam" id="PF03928">
    <property type="entry name" value="HbpS-like"/>
    <property type="match status" value="1"/>
</dbReference>
<proteinExistence type="predicted"/>
<evidence type="ECO:0000313" key="1">
    <source>
        <dbReference type="EMBL" id="SDR99272.1"/>
    </source>
</evidence>
<dbReference type="EMBL" id="LT629751">
    <property type="protein sequence ID" value="SDR99272.1"/>
    <property type="molecule type" value="Genomic_DNA"/>
</dbReference>
<gene>
    <name evidence="1" type="ORF">SAMN05216221_0824</name>
</gene>
<protein>
    <submittedName>
        <fullName evidence="1">Uncharacterized conserved protein GlcG, DUF336 family</fullName>
    </submittedName>
</protein>
<dbReference type="PANTHER" id="PTHR34309:SF1">
    <property type="entry name" value="PROTEIN GLCG"/>
    <property type="match status" value="1"/>
</dbReference>
<dbReference type="InterPro" id="IPR038084">
    <property type="entry name" value="PduO/GlcC-like_sf"/>
</dbReference>
<dbReference type="Gene3D" id="3.30.450.150">
    <property type="entry name" value="Haem-degrading domain"/>
    <property type="match status" value="1"/>
</dbReference>